<dbReference type="Proteomes" id="UP000054248">
    <property type="component" value="Unassembled WGS sequence"/>
</dbReference>
<dbReference type="SMART" id="SM01387">
    <property type="entry name" value="Ribosomal_S15"/>
    <property type="match status" value="1"/>
</dbReference>
<keyword evidence="3" id="KW-0687">Ribonucleoprotein</keyword>
<dbReference type="InterPro" id="IPR009068">
    <property type="entry name" value="uS15_NS1_RNA-bd_sf"/>
</dbReference>
<evidence type="ECO:0000256" key="3">
    <source>
        <dbReference type="ARBA" id="ARBA00023274"/>
    </source>
</evidence>
<evidence type="ECO:0000256" key="1">
    <source>
        <dbReference type="ARBA" id="ARBA00008434"/>
    </source>
</evidence>
<keyword evidence="2" id="KW-0689">Ribosomal protein</keyword>
<dbReference type="GO" id="GO:0005737">
    <property type="term" value="C:cytoplasm"/>
    <property type="evidence" value="ECO:0007669"/>
    <property type="project" value="UniProtKB-ARBA"/>
</dbReference>
<feature type="compositionally biased region" description="Polar residues" evidence="4">
    <location>
        <begin position="228"/>
        <end position="238"/>
    </location>
</feature>
<dbReference type="InterPro" id="IPR000589">
    <property type="entry name" value="Ribosomal_uS15"/>
</dbReference>
<dbReference type="HAMAP" id="MF_01343_B">
    <property type="entry name" value="Ribosomal_uS15_B"/>
    <property type="match status" value="1"/>
</dbReference>
<protein>
    <recommendedName>
        <fullName evidence="7">Ribosomal protein S15</fullName>
    </recommendedName>
</protein>
<dbReference type="AlphaFoldDB" id="A0A0C3MD95"/>
<sequence length="323" mass="36081">MNALRSLARRETPTSLFARSFHATAPSLESTKQRRARIKRQKNLAKRAENISAEDANRPHPVLGQAGGVSDEVARQKWESTKLYKTMVDPNYVGLNKPFTPKAASEAKYVPSQGVPKDIETKEPPEYLNFGLSKKTASALLNDLPKQTVGLEDASKPISASTLFPEIFPTKTQYDPYDLSQPLSNKDAALKSSVAQREAMERIIDLRNASAKGLAYANRQRIIQAFSRASTGTDQEQQAALERPDTGSPEVQAALITAKIRNLWDHLKQNSRDIHNRRALRTLVHNRAKVLRYLKRKDVSRYEALLSELGLEKGAVEGEIIIR</sequence>
<evidence type="ECO:0000313" key="6">
    <source>
        <dbReference type="Proteomes" id="UP000054248"/>
    </source>
</evidence>
<dbReference type="HOGENOM" id="CLU_063745_0_0_1"/>
<accession>A0A0C3MD95</accession>
<dbReference type="Gene3D" id="1.10.287.10">
    <property type="entry name" value="S15/NS1, RNA-binding"/>
    <property type="match status" value="1"/>
</dbReference>
<name>A0A0C3MD95_9AGAM</name>
<dbReference type="InterPro" id="IPR005290">
    <property type="entry name" value="Ribosomal_uS15_bac-type"/>
</dbReference>
<dbReference type="SUPFAM" id="SSF47060">
    <property type="entry name" value="S15/NS1 RNA-binding domain"/>
    <property type="match status" value="1"/>
</dbReference>
<dbReference type="PANTHER" id="PTHR23321:SF26">
    <property type="entry name" value="SMALL RIBOSOMAL SUBUNIT PROTEIN US15M"/>
    <property type="match status" value="1"/>
</dbReference>
<proteinExistence type="inferred from homology"/>
<evidence type="ECO:0000256" key="4">
    <source>
        <dbReference type="SAM" id="MobiDB-lite"/>
    </source>
</evidence>
<keyword evidence="6" id="KW-1185">Reference proteome</keyword>
<dbReference type="OrthoDB" id="441444at2759"/>
<dbReference type="GO" id="GO:1990904">
    <property type="term" value="C:ribonucleoprotein complex"/>
    <property type="evidence" value="ECO:0007669"/>
    <property type="project" value="UniProtKB-KW"/>
</dbReference>
<dbReference type="PANTHER" id="PTHR23321">
    <property type="entry name" value="RIBOSOMAL PROTEIN S15, BACTERIAL AND ORGANELLAR"/>
    <property type="match status" value="1"/>
</dbReference>
<dbReference type="Pfam" id="PF00312">
    <property type="entry name" value="Ribosomal_S15"/>
    <property type="match status" value="1"/>
</dbReference>
<dbReference type="STRING" id="1051891.A0A0C3MD95"/>
<evidence type="ECO:0008006" key="7">
    <source>
        <dbReference type="Google" id="ProtNLM"/>
    </source>
</evidence>
<gene>
    <name evidence="5" type="ORF">M407DRAFT_19257</name>
</gene>
<dbReference type="GO" id="GO:0003735">
    <property type="term" value="F:structural constituent of ribosome"/>
    <property type="evidence" value="ECO:0007669"/>
    <property type="project" value="InterPro"/>
</dbReference>
<organism evidence="5 6">
    <name type="scientific">Tulasnella calospora MUT 4182</name>
    <dbReference type="NCBI Taxonomy" id="1051891"/>
    <lineage>
        <taxon>Eukaryota</taxon>
        <taxon>Fungi</taxon>
        <taxon>Dikarya</taxon>
        <taxon>Basidiomycota</taxon>
        <taxon>Agaricomycotina</taxon>
        <taxon>Agaricomycetes</taxon>
        <taxon>Cantharellales</taxon>
        <taxon>Tulasnellaceae</taxon>
        <taxon>Tulasnella</taxon>
    </lineage>
</organism>
<dbReference type="CDD" id="cd00353">
    <property type="entry name" value="Ribosomal_S15p_S13e"/>
    <property type="match status" value="1"/>
</dbReference>
<reference evidence="6" key="2">
    <citation type="submission" date="2015-01" db="EMBL/GenBank/DDBJ databases">
        <title>Evolutionary Origins and Diversification of the Mycorrhizal Mutualists.</title>
        <authorList>
            <consortium name="DOE Joint Genome Institute"/>
            <consortium name="Mycorrhizal Genomics Consortium"/>
            <person name="Kohler A."/>
            <person name="Kuo A."/>
            <person name="Nagy L.G."/>
            <person name="Floudas D."/>
            <person name="Copeland A."/>
            <person name="Barry K.W."/>
            <person name="Cichocki N."/>
            <person name="Veneault-Fourrey C."/>
            <person name="LaButti K."/>
            <person name="Lindquist E.A."/>
            <person name="Lipzen A."/>
            <person name="Lundell T."/>
            <person name="Morin E."/>
            <person name="Murat C."/>
            <person name="Riley R."/>
            <person name="Ohm R."/>
            <person name="Sun H."/>
            <person name="Tunlid A."/>
            <person name="Henrissat B."/>
            <person name="Grigoriev I.V."/>
            <person name="Hibbett D.S."/>
            <person name="Martin F."/>
        </authorList>
    </citation>
    <scope>NUCLEOTIDE SEQUENCE [LARGE SCALE GENOMIC DNA]</scope>
    <source>
        <strain evidence="6">MUT 4182</strain>
    </source>
</reference>
<evidence type="ECO:0000256" key="2">
    <source>
        <dbReference type="ARBA" id="ARBA00022980"/>
    </source>
</evidence>
<dbReference type="GO" id="GO:0006412">
    <property type="term" value="P:translation"/>
    <property type="evidence" value="ECO:0007669"/>
    <property type="project" value="InterPro"/>
</dbReference>
<feature type="region of interest" description="Disordered" evidence="4">
    <location>
        <begin position="228"/>
        <end position="248"/>
    </location>
</feature>
<feature type="compositionally biased region" description="Basic residues" evidence="4">
    <location>
        <begin position="33"/>
        <end position="45"/>
    </location>
</feature>
<dbReference type="EMBL" id="KN822960">
    <property type="protein sequence ID" value="KIO31747.1"/>
    <property type="molecule type" value="Genomic_DNA"/>
</dbReference>
<comment type="similarity">
    <text evidence="1">Belongs to the universal ribosomal protein uS15 family.</text>
</comment>
<reference evidence="5 6" key="1">
    <citation type="submission" date="2014-04" db="EMBL/GenBank/DDBJ databases">
        <authorList>
            <consortium name="DOE Joint Genome Institute"/>
            <person name="Kuo A."/>
            <person name="Girlanda M."/>
            <person name="Perotto S."/>
            <person name="Kohler A."/>
            <person name="Nagy L.G."/>
            <person name="Floudas D."/>
            <person name="Copeland A."/>
            <person name="Barry K.W."/>
            <person name="Cichocki N."/>
            <person name="Veneault-Fourrey C."/>
            <person name="LaButti K."/>
            <person name="Lindquist E.A."/>
            <person name="Lipzen A."/>
            <person name="Lundell T."/>
            <person name="Morin E."/>
            <person name="Murat C."/>
            <person name="Sun H."/>
            <person name="Tunlid A."/>
            <person name="Henrissat B."/>
            <person name="Grigoriev I.V."/>
            <person name="Hibbett D.S."/>
            <person name="Martin F."/>
            <person name="Nordberg H.P."/>
            <person name="Cantor M.N."/>
            <person name="Hua S.X."/>
        </authorList>
    </citation>
    <scope>NUCLEOTIDE SEQUENCE [LARGE SCALE GENOMIC DNA]</scope>
    <source>
        <strain evidence="5 6">MUT 4182</strain>
    </source>
</reference>
<dbReference type="GO" id="GO:0005840">
    <property type="term" value="C:ribosome"/>
    <property type="evidence" value="ECO:0007669"/>
    <property type="project" value="UniProtKB-KW"/>
</dbReference>
<feature type="region of interest" description="Disordered" evidence="4">
    <location>
        <begin position="27"/>
        <end position="70"/>
    </location>
</feature>
<evidence type="ECO:0000313" key="5">
    <source>
        <dbReference type="EMBL" id="KIO31747.1"/>
    </source>
</evidence>
<dbReference type="NCBIfam" id="TIGR00952">
    <property type="entry name" value="S15_bact"/>
    <property type="match status" value="1"/>
</dbReference>